<comment type="cofactor">
    <cofactor evidence="1">
        <name>FAD</name>
        <dbReference type="ChEBI" id="CHEBI:57692"/>
    </cofactor>
</comment>
<dbReference type="PROSITE" id="PS51387">
    <property type="entry name" value="FAD_PCMH"/>
    <property type="match status" value="1"/>
</dbReference>
<protein>
    <recommendedName>
        <fullName evidence="3">FAD-binding PCMH-type domain-containing protein</fullName>
    </recommendedName>
</protein>
<feature type="domain" description="FAD-binding PCMH-type" evidence="3">
    <location>
        <begin position="1"/>
        <end position="79"/>
    </location>
</feature>
<dbReference type="GO" id="GO:0071949">
    <property type="term" value="F:FAD binding"/>
    <property type="evidence" value="ECO:0007669"/>
    <property type="project" value="InterPro"/>
</dbReference>
<evidence type="ECO:0000313" key="4">
    <source>
        <dbReference type="EMBL" id="KAJ1358567.1"/>
    </source>
</evidence>
<dbReference type="PANTHER" id="PTHR43716:SF1">
    <property type="entry name" value="D-2-HYDROXYGLUTARATE DEHYDROGENASE, MITOCHONDRIAL"/>
    <property type="match status" value="1"/>
</dbReference>
<dbReference type="InterPro" id="IPR051264">
    <property type="entry name" value="FAD-oxidored/transferase_4"/>
</dbReference>
<accession>A0AAD5N0D2</accession>
<evidence type="ECO:0000256" key="2">
    <source>
        <dbReference type="ARBA" id="ARBA00023002"/>
    </source>
</evidence>
<evidence type="ECO:0000256" key="1">
    <source>
        <dbReference type="ARBA" id="ARBA00001974"/>
    </source>
</evidence>
<dbReference type="AlphaFoldDB" id="A0AAD5N0D2"/>
<dbReference type="InterPro" id="IPR036318">
    <property type="entry name" value="FAD-bd_PCMH-like_sf"/>
</dbReference>
<evidence type="ECO:0000313" key="5">
    <source>
        <dbReference type="Proteomes" id="UP001196413"/>
    </source>
</evidence>
<dbReference type="EMBL" id="JAHQIW010003404">
    <property type="protein sequence ID" value="KAJ1358567.1"/>
    <property type="molecule type" value="Genomic_DNA"/>
</dbReference>
<dbReference type="GO" id="GO:0005739">
    <property type="term" value="C:mitochondrion"/>
    <property type="evidence" value="ECO:0007669"/>
    <property type="project" value="TreeGrafter"/>
</dbReference>
<keyword evidence="2" id="KW-0560">Oxidoreductase</keyword>
<organism evidence="4 5">
    <name type="scientific">Parelaphostrongylus tenuis</name>
    <name type="common">Meningeal worm</name>
    <dbReference type="NCBI Taxonomy" id="148309"/>
    <lineage>
        <taxon>Eukaryota</taxon>
        <taxon>Metazoa</taxon>
        <taxon>Ecdysozoa</taxon>
        <taxon>Nematoda</taxon>
        <taxon>Chromadorea</taxon>
        <taxon>Rhabditida</taxon>
        <taxon>Rhabditina</taxon>
        <taxon>Rhabditomorpha</taxon>
        <taxon>Strongyloidea</taxon>
        <taxon>Metastrongylidae</taxon>
        <taxon>Parelaphostrongylus</taxon>
    </lineage>
</organism>
<dbReference type="PANTHER" id="PTHR43716">
    <property type="entry name" value="D-2-HYDROXYGLUTARATE DEHYDROGENASE, MITOCHONDRIAL"/>
    <property type="match status" value="1"/>
</dbReference>
<evidence type="ECO:0000259" key="3">
    <source>
        <dbReference type="PROSITE" id="PS51387"/>
    </source>
</evidence>
<dbReference type="InterPro" id="IPR016166">
    <property type="entry name" value="FAD-bd_PCMH"/>
</dbReference>
<dbReference type="Pfam" id="PF01565">
    <property type="entry name" value="FAD_binding_4"/>
    <property type="match status" value="1"/>
</dbReference>
<comment type="caution">
    <text evidence="4">The sequence shown here is derived from an EMBL/GenBank/DDBJ whole genome shotgun (WGS) entry which is preliminary data.</text>
</comment>
<dbReference type="SUPFAM" id="SSF56176">
    <property type="entry name" value="FAD-binding/transporter-associated domain-like"/>
    <property type="match status" value="1"/>
</dbReference>
<reference evidence="4" key="1">
    <citation type="submission" date="2021-06" db="EMBL/GenBank/DDBJ databases">
        <title>Parelaphostrongylus tenuis whole genome reference sequence.</title>
        <authorList>
            <person name="Garwood T.J."/>
            <person name="Larsen P.A."/>
            <person name="Fountain-Jones N.M."/>
            <person name="Garbe J.R."/>
            <person name="Macchietto M.G."/>
            <person name="Kania S.A."/>
            <person name="Gerhold R.W."/>
            <person name="Richards J.E."/>
            <person name="Wolf T.M."/>
        </authorList>
    </citation>
    <scope>NUCLEOTIDE SEQUENCE</scope>
    <source>
        <strain evidence="4">MNPRO001-30</strain>
        <tissue evidence="4">Meninges</tissue>
    </source>
</reference>
<dbReference type="Proteomes" id="UP001196413">
    <property type="component" value="Unassembled WGS sequence"/>
</dbReference>
<dbReference type="InterPro" id="IPR016169">
    <property type="entry name" value="FAD-bd_PCMH_sub2"/>
</dbReference>
<dbReference type="GO" id="GO:0016491">
    <property type="term" value="F:oxidoreductase activity"/>
    <property type="evidence" value="ECO:0007669"/>
    <property type="project" value="UniProtKB-KW"/>
</dbReference>
<sequence>MVGGNVATSAGGIRLLRYGSIHAHLLGLTVVLPTENGTILELGSPLRKDNTSLHTPHLFLGSEGQLGLITRVVMSTVKRPHSVQNVMIGGETFESCCKVLRLARRFLSEILSSFEFFGP</sequence>
<gene>
    <name evidence="4" type="ORF">KIN20_017032</name>
</gene>
<dbReference type="Gene3D" id="3.30.465.10">
    <property type="match status" value="1"/>
</dbReference>
<proteinExistence type="predicted"/>
<name>A0AAD5N0D2_PARTN</name>
<keyword evidence="5" id="KW-1185">Reference proteome</keyword>
<dbReference type="InterPro" id="IPR006094">
    <property type="entry name" value="Oxid_FAD_bind_N"/>
</dbReference>